<dbReference type="PANTHER" id="PTHR24100">
    <property type="entry name" value="BUTYROPHILIN"/>
    <property type="match status" value="1"/>
</dbReference>
<name>A0A3P9DNG5_9CICH</name>
<organism evidence="5 6">
    <name type="scientific">Maylandia zebra</name>
    <name type="common">zebra mbuna</name>
    <dbReference type="NCBI Taxonomy" id="106582"/>
    <lineage>
        <taxon>Eukaryota</taxon>
        <taxon>Metazoa</taxon>
        <taxon>Chordata</taxon>
        <taxon>Craniata</taxon>
        <taxon>Vertebrata</taxon>
        <taxon>Euteleostomi</taxon>
        <taxon>Actinopterygii</taxon>
        <taxon>Neopterygii</taxon>
        <taxon>Teleostei</taxon>
        <taxon>Neoteleostei</taxon>
        <taxon>Acanthomorphata</taxon>
        <taxon>Ovalentaria</taxon>
        <taxon>Cichlomorphae</taxon>
        <taxon>Cichliformes</taxon>
        <taxon>Cichlidae</taxon>
        <taxon>African cichlids</taxon>
        <taxon>Pseudocrenilabrinae</taxon>
        <taxon>Haplochromini</taxon>
        <taxon>Maylandia</taxon>
        <taxon>Maylandia zebra complex</taxon>
    </lineage>
</organism>
<accession>A0A3P9DNG5</accession>
<keyword evidence="2" id="KW-0472">Membrane</keyword>
<protein>
    <recommendedName>
        <fullName evidence="4">Ig-like domain-containing protein</fullName>
    </recommendedName>
</protein>
<dbReference type="GO" id="GO:0009897">
    <property type="term" value="C:external side of plasma membrane"/>
    <property type="evidence" value="ECO:0007669"/>
    <property type="project" value="TreeGrafter"/>
</dbReference>
<reference evidence="5" key="2">
    <citation type="submission" date="2025-09" db="UniProtKB">
        <authorList>
            <consortium name="Ensembl"/>
        </authorList>
    </citation>
    <scope>IDENTIFICATION</scope>
</reference>
<dbReference type="GO" id="GO:0005102">
    <property type="term" value="F:signaling receptor binding"/>
    <property type="evidence" value="ECO:0007669"/>
    <property type="project" value="TreeGrafter"/>
</dbReference>
<dbReference type="Gene3D" id="2.60.40.10">
    <property type="entry name" value="Immunoglobulins"/>
    <property type="match status" value="1"/>
</dbReference>
<comment type="subcellular location">
    <subcellularLocation>
        <location evidence="1">Membrane</location>
    </subcellularLocation>
</comment>
<dbReference type="InterPro" id="IPR013783">
    <property type="entry name" value="Ig-like_fold"/>
</dbReference>
<dbReference type="InterPro" id="IPR013106">
    <property type="entry name" value="Ig_V-set"/>
</dbReference>
<dbReference type="Pfam" id="PF07686">
    <property type="entry name" value="V-set"/>
    <property type="match status" value="1"/>
</dbReference>
<dbReference type="InterPro" id="IPR003599">
    <property type="entry name" value="Ig_sub"/>
</dbReference>
<dbReference type="Proteomes" id="UP000265160">
    <property type="component" value="Unplaced"/>
</dbReference>
<dbReference type="GO" id="GO:0001817">
    <property type="term" value="P:regulation of cytokine production"/>
    <property type="evidence" value="ECO:0007669"/>
    <property type="project" value="TreeGrafter"/>
</dbReference>
<feature type="domain" description="Ig-like" evidence="4">
    <location>
        <begin position="8"/>
        <end position="118"/>
    </location>
</feature>
<sequence>MSEDSKRPVIIAKELHISNLILQHIHKEKNITAESGQDVILTCRAPNNNNIRVVEWSRPDLGDEYVLSYRDEQFDPENQHPSFKNRVDLQDRQMKDGDMSLIVNNVTTTDSGTYECRVFMGETRSWISSSIYLILPPGE</sequence>
<evidence type="ECO:0000256" key="3">
    <source>
        <dbReference type="ARBA" id="ARBA00023319"/>
    </source>
</evidence>
<evidence type="ECO:0000256" key="2">
    <source>
        <dbReference type="ARBA" id="ARBA00023136"/>
    </source>
</evidence>
<dbReference type="PANTHER" id="PTHR24100:SF151">
    <property type="entry name" value="ICOS LIGAND"/>
    <property type="match status" value="1"/>
</dbReference>
<dbReference type="GeneTree" id="ENSGT01150000288470"/>
<dbReference type="SUPFAM" id="SSF48726">
    <property type="entry name" value="Immunoglobulin"/>
    <property type="match status" value="1"/>
</dbReference>
<dbReference type="PROSITE" id="PS50835">
    <property type="entry name" value="IG_LIKE"/>
    <property type="match status" value="1"/>
</dbReference>
<evidence type="ECO:0000313" key="6">
    <source>
        <dbReference type="Proteomes" id="UP000265160"/>
    </source>
</evidence>
<reference evidence="5" key="1">
    <citation type="submission" date="2025-08" db="UniProtKB">
        <authorList>
            <consortium name="Ensembl"/>
        </authorList>
    </citation>
    <scope>IDENTIFICATION</scope>
</reference>
<dbReference type="Ensembl" id="ENSMZET00005036938.1">
    <property type="protein sequence ID" value="ENSMZEP00005035676.1"/>
    <property type="gene ID" value="ENSMZEG00005026650.1"/>
</dbReference>
<proteinExistence type="predicted"/>
<dbReference type="AlphaFoldDB" id="A0A3P9DNG5"/>
<evidence type="ECO:0000313" key="5">
    <source>
        <dbReference type="Ensembl" id="ENSMZEP00005035676.1"/>
    </source>
</evidence>
<keyword evidence="3" id="KW-0393">Immunoglobulin domain</keyword>
<dbReference type="SMART" id="SM00406">
    <property type="entry name" value="IGv"/>
    <property type="match status" value="1"/>
</dbReference>
<dbReference type="InterPro" id="IPR007110">
    <property type="entry name" value="Ig-like_dom"/>
</dbReference>
<dbReference type="GO" id="GO:0050852">
    <property type="term" value="P:T cell receptor signaling pathway"/>
    <property type="evidence" value="ECO:0007669"/>
    <property type="project" value="TreeGrafter"/>
</dbReference>
<evidence type="ECO:0000256" key="1">
    <source>
        <dbReference type="ARBA" id="ARBA00004370"/>
    </source>
</evidence>
<keyword evidence="6" id="KW-1185">Reference proteome</keyword>
<dbReference type="InterPro" id="IPR050504">
    <property type="entry name" value="IgSF_BTN/MOG"/>
</dbReference>
<dbReference type="InterPro" id="IPR036179">
    <property type="entry name" value="Ig-like_dom_sf"/>
</dbReference>
<evidence type="ECO:0000259" key="4">
    <source>
        <dbReference type="PROSITE" id="PS50835"/>
    </source>
</evidence>
<dbReference type="SMART" id="SM00409">
    <property type="entry name" value="IG"/>
    <property type="match status" value="1"/>
</dbReference>